<dbReference type="PROSITE" id="PS51166">
    <property type="entry name" value="CBM20"/>
    <property type="match status" value="1"/>
</dbReference>
<dbReference type="GO" id="GO:2001070">
    <property type="term" value="F:starch binding"/>
    <property type="evidence" value="ECO:0007669"/>
    <property type="project" value="InterPro"/>
</dbReference>
<comment type="caution">
    <text evidence="2">The sequence shown here is derived from an EMBL/GenBank/DDBJ whole genome shotgun (WGS) entry which is preliminary data.</text>
</comment>
<dbReference type="InterPro" id="IPR002044">
    <property type="entry name" value="CBM20"/>
</dbReference>
<evidence type="ECO:0000259" key="1">
    <source>
        <dbReference type="PROSITE" id="PS51166"/>
    </source>
</evidence>
<feature type="domain" description="CBM20" evidence="1">
    <location>
        <begin position="74"/>
        <end position="176"/>
    </location>
</feature>
<dbReference type="InterPro" id="IPR013783">
    <property type="entry name" value="Ig-like_fold"/>
</dbReference>
<sequence length="252" mass="28706">MEAIANPYTKILARKYMNETSTPSIFIVGRSEIRFLRSSHSKTHYYQSVSSSHRSSQKEALTSLEIPGSKKQSSNPSNFVHVKFQLQKECWFGEQFFVVGNDPAIGLWNPTRAIPLNWSEGDIWSVELDIPAGLQIEFKFILRQSSGKILWQPGPNRIFQTSETKNSIVIFVDWKNSQDHDSTEKQIVGHNGEETISPDIELHVNEKGTVFSDYIADNSNGESISRKRITNQARKFQLISEKESDTDSFCRS</sequence>
<dbReference type="Gene3D" id="2.60.40.10">
    <property type="entry name" value="Immunoglobulins"/>
    <property type="match status" value="1"/>
</dbReference>
<dbReference type="Proteomes" id="UP001163823">
    <property type="component" value="Chromosome 6"/>
</dbReference>
<name>A0AAD7PQH8_QUISA</name>
<dbReference type="EMBL" id="JARAOO010000006">
    <property type="protein sequence ID" value="KAJ7964168.1"/>
    <property type="molecule type" value="Genomic_DNA"/>
</dbReference>
<dbReference type="AlphaFoldDB" id="A0AAD7PQH8"/>
<dbReference type="FunFam" id="2.60.40.10:FF:000552">
    <property type="entry name" value="Related to glucoamylase"/>
    <property type="match status" value="1"/>
</dbReference>
<protein>
    <submittedName>
        <fullName evidence="2">Phosphoglucan, water dikinase, chloroplastic-like protein</fullName>
    </submittedName>
</protein>
<evidence type="ECO:0000313" key="2">
    <source>
        <dbReference type="EMBL" id="KAJ7964168.1"/>
    </source>
</evidence>
<dbReference type="InterPro" id="IPR013784">
    <property type="entry name" value="Carb-bd-like_fold"/>
</dbReference>
<dbReference type="SMART" id="SM01065">
    <property type="entry name" value="CBM_2"/>
    <property type="match status" value="1"/>
</dbReference>
<gene>
    <name evidence="2" type="ORF">O6P43_014028</name>
</gene>
<dbReference type="CDD" id="cd05467">
    <property type="entry name" value="CBM20"/>
    <property type="match status" value="1"/>
</dbReference>
<proteinExistence type="predicted"/>
<organism evidence="2 3">
    <name type="scientific">Quillaja saponaria</name>
    <name type="common">Soap bark tree</name>
    <dbReference type="NCBI Taxonomy" id="32244"/>
    <lineage>
        <taxon>Eukaryota</taxon>
        <taxon>Viridiplantae</taxon>
        <taxon>Streptophyta</taxon>
        <taxon>Embryophyta</taxon>
        <taxon>Tracheophyta</taxon>
        <taxon>Spermatophyta</taxon>
        <taxon>Magnoliopsida</taxon>
        <taxon>eudicotyledons</taxon>
        <taxon>Gunneridae</taxon>
        <taxon>Pentapetalae</taxon>
        <taxon>rosids</taxon>
        <taxon>fabids</taxon>
        <taxon>Fabales</taxon>
        <taxon>Quillajaceae</taxon>
        <taxon>Quillaja</taxon>
    </lineage>
</organism>
<keyword evidence="3" id="KW-1185">Reference proteome</keyword>
<reference evidence="2" key="1">
    <citation type="journal article" date="2023" name="Science">
        <title>Elucidation of the pathway for biosynthesis of saponin adjuvants from the soapbark tree.</title>
        <authorList>
            <person name="Reed J."/>
            <person name="Orme A."/>
            <person name="El-Demerdash A."/>
            <person name="Owen C."/>
            <person name="Martin L.B.B."/>
            <person name="Misra R.C."/>
            <person name="Kikuchi S."/>
            <person name="Rejzek M."/>
            <person name="Martin A.C."/>
            <person name="Harkess A."/>
            <person name="Leebens-Mack J."/>
            <person name="Louveau T."/>
            <person name="Stephenson M.J."/>
            <person name="Osbourn A."/>
        </authorList>
    </citation>
    <scope>NUCLEOTIDE SEQUENCE</scope>
    <source>
        <strain evidence="2">S10</strain>
    </source>
</reference>
<evidence type="ECO:0000313" key="3">
    <source>
        <dbReference type="Proteomes" id="UP001163823"/>
    </source>
</evidence>
<dbReference type="PANTHER" id="PTHR15048:SF0">
    <property type="entry name" value="STARCH-BINDING DOMAIN-CONTAINING PROTEIN 1"/>
    <property type="match status" value="1"/>
</dbReference>
<dbReference type="Pfam" id="PF00686">
    <property type="entry name" value="CBM_20"/>
    <property type="match status" value="1"/>
</dbReference>
<dbReference type="GO" id="GO:0016020">
    <property type="term" value="C:membrane"/>
    <property type="evidence" value="ECO:0007669"/>
    <property type="project" value="TreeGrafter"/>
</dbReference>
<dbReference type="SUPFAM" id="SSF49452">
    <property type="entry name" value="Starch-binding domain-like"/>
    <property type="match status" value="1"/>
</dbReference>
<dbReference type="PANTHER" id="PTHR15048">
    <property type="entry name" value="STARCH-BINDING DOMAIN-CONTAINING PROTEIN 1"/>
    <property type="match status" value="1"/>
</dbReference>
<dbReference type="KEGG" id="qsa:O6P43_014028"/>
<accession>A0AAD7PQH8</accession>